<proteinExistence type="predicted"/>
<name>A0AA38SJW0_9PEZI</name>
<evidence type="ECO:0000313" key="3">
    <source>
        <dbReference type="EMBL" id="KAJ9165206.1"/>
    </source>
</evidence>
<feature type="compositionally biased region" description="Low complexity" evidence="1">
    <location>
        <begin position="616"/>
        <end position="631"/>
    </location>
</feature>
<dbReference type="InterPro" id="IPR009604">
    <property type="entry name" value="LsmAD_domain"/>
</dbReference>
<feature type="compositionally biased region" description="Polar residues" evidence="1">
    <location>
        <begin position="212"/>
        <end position="222"/>
    </location>
</feature>
<feature type="compositionally biased region" description="Low complexity" evidence="1">
    <location>
        <begin position="640"/>
        <end position="676"/>
    </location>
</feature>
<feature type="compositionally biased region" description="Basic and acidic residues" evidence="1">
    <location>
        <begin position="463"/>
        <end position="477"/>
    </location>
</feature>
<sequence>MTTYSNTQGHIGIHGPRRFCSSDRKANTALSLCGLVFSCLAPTFLRQTGATLLVQHCRTHHHALSKVVAIILVLNNHGKAPSQSETTGETKVAEDSAPAGQQQSSAATKESICCHRRPPTATPTAVRRQVKANRQSAAPQKAWTVAKEPHHRPVTDSEDELQVPQQTNCSSNLARGPHGHLRTSNGAEFEGIYASDPANPSSCYLRMVQQKKGPNSTETLNGATRRDNMSFQRKDVVDARTAVNNSSKNDGRSTNGNRTGFRTDTAISNSRGPIGRDLQRWEPDTPDVDASLSLEKSAGTTWDQFSTNERLFGLKTDYDETIYTTAIDKAHPNYKQRLALAEKKAREIEKSAAATSHVAEERQMDYVGGADDRNEEDKYSGVRRQADYPPLGSRDNRDNKYTPPARRAPTAHATVKGAPVDPAIISSQLKAPTTKQQITKSEENKVPAAQGKASSTSPTPEVKVVEAKQDAKAEKNAVDGAPAAAKPESDTKSTAATPLRPSAATSRTISPQTSQNNAPPAAPNFAATVEKDVLASFKTFASKERAVQEKVRNTKIRADKEVKLHELKKFGETFKLSTPVPKDLIPIIAKDPAKQKAIQDKALQDAEAVRKENAAKEAAAAAAKPKQTSAATKETQAKVPTEPTTSTGPTPAPAADARAAARPSAPQHSSSPSAVPGRQPGTRQSYAPQPHYQQSYRGNRQNSQYGGQQAPPPQGGLGQRIRDAKQMHQPQLQHQNQLVNQQHMPVDSMRYPPTGPANGYDQQFGRRGSGVHPAQYQQAKTLRPNAVPFAPSYAGPSQASSPRSTVNTTIAEPPRVHMPPVRGQLVRRKTKAVDVKKCNILLHLMTIKPPANVNWNENLGLRPSFQTPVTWKGAKRDDVEEKDPNMRLTYKEWFERQPMVSAATATPNPHPVATVLPHQHQLPFHLQATSHTMAPRPSPHMAPIPMHNGQPGPMPHAPPYSHADDHRMMQSNSAQSFSPRMHQQMAMPYGPNMTTQAPVFMPPVQQGPPVPYMSNVAPPMNPNYRSFSNNSQYMGQQQHMGPQMMAQPPYMQPNPVAQHGQMGMYPNPAGHFMPPPGAGGPPSVAGSNGYPSPGRGPAPVMMVQQGSQQGQPMPYGMSPGMYHQPLYQPQPPPSKYQGQRP</sequence>
<feature type="compositionally biased region" description="Low complexity" evidence="1">
    <location>
        <begin position="402"/>
        <end position="414"/>
    </location>
</feature>
<feature type="compositionally biased region" description="Polar residues" evidence="1">
    <location>
        <begin position="681"/>
        <end position="703"/>
    </location>
</feature>
<feature type="region of interest" description="Disordered" evidence="1">
    <location>
        <begin position="351"/>
        <end position="525"/>
    </location>
</feature>
<evidence type="ECO:0000259" key="2">
    <source>
        <dbReference type="SMART" id="SM01272"/>
    </source>
</evidence>
<feature type="compositionally biased region" description="Polar residues" evidence="1">
    <location>
        <begin position="163"/>
        <end position="173"/>
    </location>
</feature>
<feature type="compositionally biased region" description="Basic and acidic residues" evidence="1">
    <location>
        <begin position="358"/>
        <end position="386"/>
    </location>
</feature>
<dbReference type="AlphaFoldDB" id="A0AA38SJW0"/>
<keyword evidence="4" id="KW-1185">Reference proteome</keyword>
<feature type="region of interest" description="Disordered" evidence="1">
    <location>
        <begin position="211"/>
        <end position="290"/>
    </location>
</feature>
<dbReference type="InterPro" id="IPR045117">
    <property type="entry name" value="ATXN2-like"/>
</dbReference>
<comment type="caution">
    <text evidence="3">The sequence shown here is derived from an EMBL/GenBank/DDBJ whole genome shotgun (WGS) entry which is preliminary data.</text>
</comment>
<evidence type="ECO:0000256" key="1">
    <source>
        <dbReference type="SAM" id="MobiDB-lite"/>
    </source>
</evidence>
<feature type="compositionally biased region" description="Low complexity" evidence="1">
    <location>
        <begin position="96"/>
        <end position="107"/>
    </location>
</feature>
<feature type="region of interest" description="Disordered" evidence="1">
    <location>
        <begin position="79"/>
        <end position="178"/>
    </location>
</feature>
<feature type="domain" description="LsmAD" evidence="2">
    <location>
        <begin position="312"/>
        <end position="385"/>
    </location>
</feature>
<feature type="compositionally biased region" description="Polar residues" evidence="1">
    <location>
        <begin position="795"/>
        <end position="810"/>
    </location>
</feature>
<feature type="compositionally biased region" description="Basic and acidic residues" evidence="1">
    <location>
        <begin position="224"/>
        <end position="238"/>
    </location>
</feature>
<feature type="region of interest" description="Disordered" evidence="1">
    <location>
        <begin position="792"/>
        <end position="818"/>
    </location>
</feature>
<feature type="region of interest" description="Disordered" evidence="1">
    <location>
        <begin position="1074"/>
        <end position="1141"/>
    </location>
</feature>
<feature type="compositionally biased region" description="Polar residues" evidence="1">
    <location>
        <begin position="503"/>
        <end position="515"/>
    </location>
</feature>
<feature type="compositionally biased region" description="Polar residues" evidence="1">
    <location>
        <begin position="242"/>
        <end position="271"/>
    </location>
</feature>
<gene>
    <name evidence="3" type="ORF">NKR19_g625</name>
</gene>
<protein>
    <submittedName>
        <fullName evidence="3">PAB1-binding protein 1</fullName>
    </submittedName>
</protein>
<feature type="compositionally biased region" description="Polar residues" evidence="1">
    <location>
        <begin position="425"/>
        <end position="439"/>
    </location>
</feature>
<dbReference type="GO" id="GO:0003729">
    <property type="term" value="F:mRNA binding"/>
    <property type="evidence" value="ECO:0007669"/>
    <property type="project" value="TreeGrafter"/>
</dbReference>
<reference evidence="3" key="1">
    <citation type="submission" date="2022-07" db="EMBL/GenBank/DDBJ databases">
        <title>Fungi with potential for degradation of polypropylene.</title>
        <authorList>
            <person name="Gostincar C."/>
        </authorList>
    </citation>
    <scope>NUCLEOTIDE SEQUENCE</scope>
    <source>
        <strain evidence="3">EXF-13287</strain>
    </source>
</reference>
<dbReference type="PANTHER" id="PTHR12854:SF7">
    <property type="entry name" value="ATAXIN-2 HOMOLOG"/>
    <property type="match status" value="1"/>
</dbReference>
<dbReference type="GO" id="GO:0034063">
    <property type="term" value="P:stress granule assembly"/>
    <property type="evidence" value="ECO:0007669"/>
    <property type="project" value="TreeGrafter"/>
</dbReference>
<dbReference type="Pfam" id="PF06741">
    <property type="entry name" value="LsmAD"/>
    <property type="match status" value="1"/>
</dbReference>
<accession>A0AA38SJW0</accession>
<dbReference type="PANTHER" id="PTHR12854">
    <property type="entry name" value="ATAXIN 2-RELATED"/>
    <property type="match status" value="1"/>
</dbReference>
<feature type="compositionally biased region" description="Low complexity" evidence="1">
    <location>
        <begin position="1099"/>
        <end position="1127"/>
    </location>
</feature>
<dbReference type="GO" id="GO:0010494">
    <property type="term" value="C:cytoplasmic stress granule"/>
    <property type="evidence" value="ECO:0007669"/>
    <property type="project" value="TreeGrafter"/>
</dbReference>
<feature type="compositionally biased region" description="Low complexity" evidence="1">
    <location>
        <begin position="516"/>
        <end position="525"/>
    </location>
</feature>
<dbReference type="SMART" id="SM01272">
    <property type="entry name" value="LsmAD"/>
    <property type="match status" value="1"/>
</dbReference>
<dbReference type="Proteomes" id="UP001174691">
    <property type="component" value="Unassembled WGS sequence"/>
</dbReference>
<evidence type="ECO:0000313" key="4">
    <source>
        <dbReference type="Proteomes" id="UP001174691"/>
    </source>
</evidence>
<feature type="region of interest" description="Disordered" evidence="1">
    <location>
        <begin position="609"/>
        <end position="735"/>
    </location>
</feature>
<dbReference type="EMBL" id="JANBVN010000005">
    <property type="protein sequence ID" value="KAJ9165206.1"/>
    <property type="molecule type" value="Genomic_DNA"/>
</dbReference>
<organism evidence="3 4">
    <name type="scientific">Coniochaeta hoffmannii</name>
    <dbReference type="NCBI Taxonomy" id="91930"/>
    <lineage>
        <taxon>Eukaryota</taxon>
        <taxon>Fungi</taxon>
        <taxon>Dikarya</taxon>
        <taxon>Ascomycota</taxon>
        <taxon>Pezizomycotina</taxon>
        <taxon>Sordariomycetes</taxon>
        <taxon>Sordariomycetidae</taxon>
        <taxon>Coniochaetales</taxon>
        <taxon>Coniochaetaceae</taxon>
        <taxon>Coniochaeta</taxon>
    </lineage>
</organism>